<dbReference type="GO" id="GO:0000287">
    <property type="term" value="F:magnesium ion binding"/>
    <property type="evidence" value="ECO:0007669"/>
    <property type="project" value="UniProtKB-UniRule"/>
</dbReference>
<feature type="binding site" evidence="6">
    <location>
        <position position="14"/>
    </location>
    <ligand>
        <name>ATP</name>
        <dbReference type="ChEBI" id="CHEBI:30616"/>
    </ligand>
</feature>
<dbReference type="STRING" id="706587.Desti_4395"/>
<dbReference type="EMBL" id="CP003360">
    <property type="protein sequence ID" value="AFM28151.1"/>
    <property type="molecule type" value="Genomic_DNA"/>
</dbReference>
<dbReference type="PIRSF" id="PIRSF000722">
    <property type="entry name" value="Acetate_prop_kin"/>
    <property type="match status" value="1"/>
</dbReference>
<reference evidence="10" key="2">
    <citation type="submission" date="2012-06" db="EMBL/GenBank/DDBJ databases">
        <title>Complete sequence of chromosome of Desulfomonile tiedjei DSM 6799.</title>
        <authorList>
            <person name="Lucas S."/>
            <person name="Copeland A."/>
            <person name="Lapidus A."/>
            <person name="Glavina del Rio T."/>
            <person name="Dalin E."/>
            <person name="Tice H."/>
            <person name="Bruce D."/>
            <person name="Goodwin L."/>
            <person name="Pitluck S."/>
            <person name="Peters L."/>
            <person name="Ovchinnikova G."/>
            <person name="Zeytun A."/>
            <person name="Lu M."/>
            <person name="Kyrpides N."/>
            <person name="Mavromatis K."/>
            <person name="Ivanova N."/>
            <person name="Brettin T."/>
            <person name="Detter J.C."/>
            <person name="Han C."/>
            <person name="Larimer F."/>
            <person name="Land M."/>
            <person name="Hauser L."/>
            <person name="Markowitz V."/>
            <person name="Cheng J.-F."/>
            <person name="Hugenholtz P."/>
            <person name="Woyke T."/>
            <person name="Wu D."/>
            <person name="Spring S."/>
            <person name="Schroeder M."/>
            <person name="Brambilla E."/>
            <person name="Klenk H.-P."/>
            <person name="Eisen J.A."/>
        </authorList>
    </citation>
    <scope>NUCLEOTIDE SEQUENCE [LARGE SCALE GENOMIC DNA]</scope>
    <source>
        <strain evidence="10">ATCC 49306 / DSM 6799 / DCB-1</strain>
    </source>
</reference>
<dbReference type="HOGENOM" id="CLU_020352_0_1_7"/>
<protein>
    <recommendedName>
        <fullName evidence="6">Acetate kinase</fullName>
        <ecNumber evidence="6">2.7.2.1</ecNumber>
    </recommendedName>
    <alternativeName>
        <fullName evidence="6">Acetokinase</fullName>
    </alternativeName>
</protein>
<keyword evidence="6" id="KW-0963">Cytoplasm</keyword>
<comment type="pathway">
    <text evidence="6">Metabolic intermediate biosynthesis; acetyl-CoA biosynthesis; acetyl-CoA from acetate: step 1/2.</text>
</comment>
<dbReference type="RefSeq" id="WP_014812145.1">
    <property type="nucleotide sequence ID" value="NC_018025.1"/>
</dbReference>
<comment type="catalytic activity">
    <reaction evidence="6">
        <text>acetate + ATP = acetyl phosphate + ADP</text>
        <dbReference type="Rhea" id="RHEA:11352"/>
        <dbReference type="ChEBI" id="CHEBI:22191"/>
        <dbReference type="ChEBI" id="CHEBI:30089"/>
        <dbReference type="ChEBI" id="CHEBI:30616"/>
        <dbReference type="ChEBI" id="CHEBI:456216"/>
        <dbReference type="EC" id="2.7.2.1"/>
    </reaction>
</comment>
<dbReference type="OrthoDB" id="9802453at2"/>
<evidence type="ECO:0000256" key="3">
    <source>
        <dbReference type="ARBA" id="ARBA00022741"/>
    </source>
</evidence>
<feature type="site" description="Transition state stabilizer" evidence="6">
    <location>
        <position position="243"/>
    </location>
</feature>
<dbReference type="PANTHER" id="PTHR21060">
    <property type="entry name" value="ACETATE KINASE"/>
    <property type="match status" value="1"/>
</dbReference>
<feature type="site" description="Transition state stabilizer" evidence="6">
    <location>
        <position position="182"/>
    </location>
</feature>
<keyword evidence="3 6" id="KW-0547">Nucleotide-binding</keyword>
<dbReference type="Gene3D" id="3.30.420.40">
    <property type="match status" value="2"/>
</dbReference>
<evidence type="ECO:0000256" key="1">
    <source>
        <dbReference type="ARBA" id="ARBA00008748"/>
    </source>
</evidence>
<sequence length="406" mass="44519">MKILVINSGSSSIKYQLFDMNNQSVLVAGILEEIGRTGSTLKHRKNNGNGEFAEFTHSQPVHDHAAGFHLIMEFLAHPTKGWDLSDLSGVGHRIVHGGEAFRLPTLIDKEVISTIKAMIPLAPLHNPANLIGVELALEQFQSVPQVAIFDTAFHQSMPSYAFRYALPNEMYTDYRVRRYGFHGTSHQYVAKQAAKRLHLPLDSVNLISLHLGNGASATAIRQGRSIDTSMGMTPLEGLIMGTRCGDIDPALQGYLVRVTGKTYEEIGTLFEKASGLQGICGSNDMREVVRLAESGDSFGTLALDMFCYRIKKYIGAYFAVLGRVDAIVFTGGIGENSPTVRGRCCESLDSLGIVVDEGLNQHRGREPFSINSDESRVKLLVIPTNEELEIAIQTLELIQARQDSGI</sequence>
<dbReference type="SUPFAM" id="SSF53067">
    <property type="entry name" value="Actin-like ATPase domain"/>
    <property type="match status" value="2"/>
</dbReference>
<keyword evidence="6" id="KW-0479">Metal-binding</keyword>
<name>I4CBT6_DESTA</name>
<feature type="binding site" evidence="6">
    <location>
        <position position="7"/>
    </location>
    <ligand>
        <name>Mg(2+)</name>
        <dbReference type="ChEBI" id="CHEBI:18420"/>
    </ligand>
</feature>
<dbReference type="PANTHER" id="PTHR21060:SF15">
    <property type="entry name" value="ACETATE KINASE-RELATED"/>
    <property type="match status" value="1"/>
</dbReference>
<proteinExistence type="inferred from homology"/>
<evidence type="ECO:0000256" key="6">
    <source>
        <dbReference type="HAMAP-Rule" id="MF_00020"/>
    </source>
</evidence>
<keyword evidence="10" id="KW-1185">Reference proteome</keyword>
<dbReference type="Proteomes" id="UP000006055">
    <property type="component" value="Chromosome"/>
</dbReference>
<dbReference type="CDD" id="cd24010">
    <property type="entry name" value="ASKHA_NBD_AcK_PK"/>
    <property type="match status" value="1"/>
</dbReference>
<dbReference type="GO" id="GO:0006085">
    <property type="term" value="P:acetyl-CoA biosynthetic process"/>
    <property type="evidence" value="ECO:0007669"/>
    <property type="project" value="UniProtKB-UniRule"/>
</dbReference>
<feature type="binding site" evidence="6">
    <location>
        <begin position="210"/>
        <end position="214"/>
    </location>
    <ligand>
        <name>ATP</name>
        <dbReference type="ChEBI" id="CHEBI:30616"/>
    </ligand>
</feature>
<dbReference type="GO" id="GO:0005737">
    <property type="term" value="C:cytoplasm"/>
    <property type="evidence" value="ECO:0007669"/>
    <property type="project" value="UniProtKB-SubCell"/>
</dbReference>
<comment type="function">
    <text evidence="6">Catalyzes the formation of acetyl phosphate from acetate and ATP. Can also catalyze the reverse reaction.</text>
</comment>
<evidence type="ECO:0000313" key="9">
    <source>
        <dbReference type="EMBL" id="AFM28151.1"/>
    </source>
</evidence>
<gene>
    <name evidence="6" type="primary">ackA</name>
    <name evidence="8" type="ordered locus">Desti_4395</name>
    <name evidence="9" type="ordered locus">Desti_5570</name>
</gene>
<dbReference type="PRINTS" id="PR00471">
    <property type="entry name" value="ACETATEKNASE"/>
</dbReference>
<evidence type="ECO:0000256" key="7">
    <source>
        <dbReference type="RuleBase" id="RU003835"/>
    </source>
</evidence>
<dbReference type="PROSITE" id="PS01075">
    <property type="entry name" value="ACETATE_KINASE_1"/>
    <property type="match status" value="1"/>
</dbReference>
<keyword evidence="4 6" id="KW-0418">Kinase</keyword>
<feature type="binding site" evidence="6">
    <location>
        <begin position="284"/>
        <end position="286"/>
    </location>
    <ligand>
        <name>ATP</name>
        <dbReference type="ChEBI" id="CHEBI:30616"/>
    </ligand>
</feature>
<dbReference type="PROSITE" id="PS01076">
    <property type="entry name" value="ACETATE_KINASE_2"/>
    <property type="match status" value="1"/>
</dbReference>
<comment type="subcellular location">
    <subcellularLocation>
        <location evidence="6">Cytoplasm</location>
    </subcellularLocation>
</comment>
<accession>I4CBT6</accession>
<dbReference type="EMBL" id="CP003360">
    <property type="protein sequence ID" value="AFM27027.1"/>
    <property type="molecule type" value="Genomic_DNA"/>
</dbReference>
<dbReference type="GO" id="GO:0008776">
    <property type="term" value="F:acetate kinase activity"/>
    <property type="evidence" value="ECO:0007669"/>
    <property type="project" value="UniProtKB-UniRule"/>
</dbReference>
<feature type="binding site" evidence="6">
    <location>
        <position position="386"/>
    </location>
    <ligand>
        <name>Mg(2+)</name>
        <dbReference type="ChEBI" id="CHEBI:18420"/>
    </ligand>
</feature>
<dbReference type="InterPro" id="IPR043129">
    <property type="entry name" value="ATPase_NBD"/>
</dbReference>
<reference evidence="8" key="1">
    <citation type="submission" date="2012-06" db="EMBL/GenBank/DDBJ databases">
        <title>Complete sequence of chromosome of Desulfomonile tiedjei DSM 6799.</title>
        <authorList>
            <consortium name="US DOE Joint Genome Institute (JGI-PGF)"/>
            <person name="Lucas S."/>
            <person name="Copeland A."/>
            <person name="Lapidus A."/>
            <person name="Glavina del Rio T."/>
            <person name="Dalin E."/>
            <person name="Tice H."/>
            <person name="Bruce D."/>
            <person name="Goodwin L."/>
            <person name="Pitluck S."/>
            <person name="Peters L."/>
            <person name="Ovchinnikova G."/>
            <person name="Zeytun A."/>
            <person name="Lu M."/>
            <person name="Kyrpides N."/>
            <person name="Mavromatis K."/>
            <person name="Ivanova N."/>
            <person name="Brettin T."/>
            <person name="Detter J.C."/>
            <person name="Han C."/>
            <person name="Larimer F."/>
            <person name="Land M."/>
            <person name="Hauser L."/>
            <person name="Markowitz V."/>
            <person name="Cheng J.-F."/>
            <person name="Hugenholtz P."/>
            <person name="Woyke T."/>
            <person name="Wu D."/>
            <person name="Spring S."/>
            <person name="Schroeder M."/>
            <person name="Brambilla E."/>
            <person name="Klenk H.-P."/>
            <person name="Eisen J.A."/>
        </authorList>
    </citation>
    <scope>NUCLEOTIDE SEQUENCE</scope>
    <source>
        <strain evidence="8">DSM 6799</strain>
    </source>
</reference>
<evidence type="ECO:0000256" key="5">
    <source>
        <dbReference type="ARBA" id="ARBA00022840"/>
    </source>
</evidence>
<organism evidence="8 10">
    <name type="scientific">Desulfomonile tiedjei (strain ATCC 49306 / DSM 6799 / DCB-1)</name>
    <dbReference type="NCBI Taxonomy" id="706587"/>
    <lineage>
        <taxon>Bacteria</taxon>
        <taxon>Pseudomonadati</taxon>
        <taxon>Thermodesulfobacteriota</taxon>
        <taxon>Desulfomonilia</taxon>
        <taxon>Desulfomonilales</taxon>
        <taxon>Desulfomonilaceae</taxon>
        <taxon>Desulfomonile</taxon>
    </lineage>
</organism>
<dbReference type="PATRIC" id="fig|706587.4.peg.4987"/>
<keyword evidence="5 6" id="KW-0067">ATP-binding</keyword>
<dbReference type="NCBIfam" id="TIGR00016">
    <property type="entry name" value="ackA"/>
    <property type="match status" value="1"/>
</dbReference>
<evidence type="ECO:0000256" key="2">
    <source>
        <dbReference type="ARBA" id="ARBA00022679"/>
    </source>
</evidence>
<dbReference type="KEGG" id="dti:Desti_5570"/>
<dbReference type="InterPro" id="IPR000890">
    <property type="entry name" value="Aliphatic_acid_kin_short-chain"/>
</dbReference>
<feature type="binding site" evidence="6">
    <location>
        <position position="93"/>
    </location>
    <ligand>
        <name>substrate</name>
    </ligand>
</feature>
<dbReference type="InterPro" id="IPR004372">
    <property type="entry name" value="Ac/propionate_kinase"/>
</dbReference>
<evidence type="ECO:0000313" key="8">
    <source>
        <dbReference type="EMBL" id="AFM27027.1"/>
    </source>
</evidence>
<evidence type="ECO:0000313" key="10">
    <source>
        <dbReference type="Proteomes" id="UP000006055"/>
    </source>
</evidence>
<keyword evidence="2 6" id="KW-0808">Transferase</keyword>
<dbReference type="InterPro" id="IPR023865">
    <property type="entry name" value="Aliphatic_acid_kinase_CS"/>
</dbReference>
<comment type="subunit">
    <text evidence="6">Homodimer.</text>
</comment>
<dbReference type="Pfam" id="PF00871">
    <property type="entry name" value="Acetate_kinase"/>
    <property type="match status" value="1"/>
</dbReference>
<dbReference type="AlphaFoldDB" id="I4CBT6"/>
<dbReference type="UniPathway" id="UPA00340">
    <property type="reaction ID" value="UER00458"/>
</dbReference>
<keyword evidence="6" id="KW-0460">Magnesium</keyword>
<dbReference type="GO" id="GO:0005524">
    <property type="term" value="F:ATP binding"/>
    <property type="evidence" value="ECO:0007669"/>
    <property type="project" value="UniProtKB-KW"/>
</dbReference>
<dbReference type="GO" id="GO:0006083">
    <property type="term" value="P:acetate metabolic process"/>
    <property type="evidence" value="ECO:0007669"/>
    <property type="project" value="TreeGrafter"/>
</dbReference>
<dbReference type="KEGG" id="dti:Desti_4395"/>
<dbReference type="HAMAP" id="MF_00020">
    <property type="entry name" value="Acetate_kinase"/>
    <property type="match status" value="1"/>
</dbReference>
<feature type="binding site" evidence="6">
    <location>
        <begin position="332"/>
        <end position="336"/>
    </location>
    <ligand>
        <name>ATP</name>
        <dbReference type="ChEBI" id="CHEBI:30616"/>
    </ligand>
</feature>
<dbReference type="eggNOG" id="COG0282">
    <property type="taxonomic scope" value="Bacteria"/>
</dbReference>
<dbReference type="EC" id="2.7.2.1" evidence="6"/>
<comment type="cofactor">
    <cofactor evidence="6">
        <name>Mg(2+)</name>
        <dbReference type="ChEBI" id="CHEBI:18420"/>
    </cofactor>
    <cofactor evidence="6">
        <name>Mn(2+)</name>
        <dbReference type="ChEBI" id="CHEBI:29035"/>
    </cofactor>
    <text evidence="6">Mg(2+). Can also accept Mn(2+).</text>
</comment>
<feature type="active site" description="Proton donor/acceptor" evidence="6">
    <location>
        <position position="150"/>
    </location>
</feature>
<comment type="similarity">
    <text evidence="1 6 7">Belongs to the acetokinase family.</text>
</comment>
<evidence type="ECO:0000256" key="4">
    <source>
        <dbReference type="ARBA" id="ARBA00022777"/>
    </source>
</evidence>